<dbReference type="PANTHER" id="PTHR43755:SF1">
    <property type="entry name" value="FAD-DEPENDENT PYRIDINE NUCLEOTIDE-DISULPHIDE OXIDOREDUCTASE"/>
    <property type="match status" value="1"/>
</dbReference>
<dbReference type="InterPro" id="IPR023753">
    <property type="entry name" value="FAD/NAD-binding_dom"/>
</dbReference>
<reference evidence="2 3" key="1">
    <citation type="submission" date="2023-11" db="EMBL/GenBank/DDBJ databases">
        <title>MicrobeMod: A computational toolkit for identifying prokaryotic methylation and restriction-modification with nanopore sequencing.</title>
        <authorList>
            <person name="Crits-Christoph A."/>
            <person name="Kang S.C."/>
            <person name="Lee H."/>
            <person name="Ostrov N."/>
        </authorList>
    </citation>
    <scope>NUCLEOTIDE SEQUENCE [LARGE SCALE GENOMIC DNA]</scope>
    <source>
        <strain evidence="2 3">DSMZ 700</strain>
    </source>
</reference>
<keyword evidence="3" id="KW-1185">Reference proteome</keyword>
<dbReference type="PANTHER" id="PTHR43755">
    <property type="match status" value="1"/>
</dbReference>
<proteinExistence type="predicted"/>
<evidence type="ECO:0000259" key="1">
    <source>
        <dbReference type="Pfam" id="PF07992"/>
    </source>
</evidence>
<evidence type="ECO:0000313" key="2">
    <source>
        <dbReference type="EMBL" id="MDX5932617.1"/>
    </source>
</evidence>
<comment type="caution">
    <text evidence="2">The sequence shown here is derived from an EMBL/GenBank/DDBJ whole genome shotgun (WGS) entry which is preliminary data.</text>
</comment>
<gene>
    <name evidence="2" type="ORF">SIL87_17835</name>
</gene>
<accession>A0AAW9DWG5</accession>
<dbReference type="InterPro" id="IPR036188">
    <property type="entry name" value="FAD/NAD-bd_sf"/>
</dbReference>
<feature type="domain" description="FAD/NAD(P)-binding" evidence="1">
    <location>
        <begin position="1"/>
        <end position="290"/>
    </location>
</feature>
<dbReference type="GO" id="GO:0016491">
    <property type="term" value="F:oxidoreductase activity"/>
    <property type="evidence" value="ECO:0007669"/>
    <property type="project" value="UniProtKB-KW"/>
</dbReference>
<dbReference type="EC" id="1.-.-.-" evidence="2"/>
<keyword evidence="2" id="KW-0560">Oxidoreductase</keyword>
<dbReference type="Proteomes" id="UP001279553">
    <property type="component" value="Unassembled WGS sequence"/>
</dbReference>
<dbReference type="RefSeq" id="WP_319615471.1">
    <property type="nucleotide sequence ID" value="NZ_JAWXYB010000018.1"/>
</dbReference>
<protein>
    <submittedName>
        <fullName evidence="2">FAD/NAD(P)-binding oxidoreductase</fullName>
        <ecNumber evidence="2">1.-.-.-</ecNumber>
    </submittedName>
</protein>
<name>A0AAW9DWG5_ACIAO</name>
<evidence type="ECO:0000313" key="3">
    <source>
        <dbReference type="Proteomes" id="UP001279553"/>
    </source>
</evidence>
<dbReference type="Gene3D" id="3.50.50.60">
    <property type="entry name" value="FAD/NAD(P)-binding domain"/>
    <property type="match status" value="2"/>
</dbReference>
<dbReference type="PRINTS" id="PR00368">
    <property type="entry name" value="FADPNR"/>
</dbReference>
<dbReference type="Pfam" id="PF07992">
    <property type="entry name" value="Pyr_redox_2"/>
    <property type="match status" value="1"/>
</dbReference>
<sequence length="379" mass="41833">MRILVVGGGMGGTIFANHLARRVSSEMKHGKARITMLSATDKHVYQPGWLYVAMGRMTPDELVREQASLLEPGIAFHVDPVETFNLADNNVVTASGKTHEYDLMIIATGSRPMPSDIPGMAEHSINCYSAEAAVDFFGKLSDFKGGRIVVAVGLPHKCPMIPLEITFAMHDFLKDRGLADKTEFHYTYPIGRVHSLENVAKWAAPEFDRMGIKYETLFNIKEVDANNGVVRSEEGSELKYDLAVSVPPHRGQEVIEKNGLGKNGWIPTNRFNLHMEGEHGKNVLVIGDTTNLPISKAGSTAHFEAEVAAENVAAVIKMGRPVRSYDGKVFCFIEAGKDRATYAMFNYTTPPQPRAPNHAVHAFKMAYNQLYWATARGLL</sequence>
<dbReference type="EMBL" id="JAWXYB010000018">
    <property type="protein sequence ID" value="MDX5932617.1"/>
    <property type="molecule type" value="Genomic_DNA"/>
</dbReference>
<dbReference type="AlphaFoldDB" id="A0AAW9DWG5"/>
<dbReference type="SUPFAM" id="SSF51905">
    <property type="entry name" value="FAD/NAD(P)-binding domain"/>
    <property type="match status" value="2"/>
</dbReference>
<dbReference type="InterPro" id="IPR052541">
    <property type="entry name" value="SQRD"/>
</dbReference>
<organism evidence="2 3">
    <name type="scientific">Acidiphilium acidophilum</name>
    <name type="common">Thiobacillus acidophilus</name>
    <dbReference type="NCBI Taxonomy" id="76588"/>
    <lineage>
        <taxon>Bacteria</taxon>
        <taxon>Pseudomonadati</taxon>
        <taxon>Pseudomonadota</taxon>
        <taxon>Alphaproteobacteria</taxon>
        <taxon>Acetobacterales</taxon>
        <taxon>Acidocellaceae</taxon>
        <taxon>Acidiphilium</taxon>
    </lineage>
</organism>